<dbReference type="HOGENOM" id="CLU_012243_9_2_1"/>
<dbReference type="InterPro" id="IPR006501">
    <property type="entry name" value="Pectinesterase_inhib_dom"/>
</dbReference>
<dbReference type="Pfam" id="PF04043">
    <property type="entry name" value="PMEI"/>
    <property type="match status" value="1"/>
</dbReference>
<dbReference type="FunFam" id="2.160.20.10:FF:000001">
    <property type="entry name" value="Pectinesterase"/>
    <property type="match status" value="1"/>
</dbReference>
<dbReference type="GO" id="GO:0004857">
    <property type="term" value="F:enzyme inhibitor activity"/>
    <property type="evidence" value="ECO:0007669"/>
    <property type="project" value="InterPro"/>
</dbReference>
<keyword evidence="10" id="KW-1185">Reference proteome</keyword>
<evidence type="ECO:0000256" key="2">
    <source>
        <dbReference type="ARBA" id="ARBA00006027"/>
    </source>
</evidence>
<name>A0A0D9UZ68_9ORYZ</name>
<dbReference type="InterPro" id="IPR000070">
    <property type="entry name" value="Pectinesterase_cat"/>
</dbReference>
<accession>A0A0D9UZ68</accession>
<dbReference type="Gene3D" id="1.20.140.40">
    <property type="entry name" value="Invertase/pectin methylesterase inhibitor family protein"/>
    <property type="match status" value="1"/>
</dbReference>
<comment type="pathway">
    <text evidence="1 7">Glycan metabolism; pectin degradation; 2-dehydro-3-deoxy-D-gluconate from pectin: step 1/5.</text>
</comment>
<dbReference type="EnsemblPlants" id="LPERR01G09290.1">
    <property type="protein sequence ID" value="LPERR01G09290.1"/>
    <property type="gene ID" value="LPERR01G09290"/>
</dbReference>
<comment type="catalytic activity">
    <reaction evidence="7">
        <text>[(1-&gt;4)-alpha-D-galacturonosyl methyl ester](n) + n H2O = [(1-&gt;4)-alpha-D-galacturonosyl](n) + n methanol + n H(+)</text>
        <dbReference type="Rhea" id="RHEA:22380"/>
        <dbReference type="Rhea" id="RHEA-COMP:14570"/>
        <dbReference type="Rhea" id="RHEA-COMP:14573"/>
        <dbReference type="ChEBI" id="CHEBI:15377"/>
        <dbReference type="ChEBI" id="CHEBI:15378"/>
        <dbReference type="ChEBI" id="CHEBI:17790"/>
        <dbReference type="ChEBI" id="CHEBI:140522"/>
        <dbReference type="ChEBI" id="CHEBI:140523"/>
        <dbReference type="EC" id="3.1.1.11"/>
    </reaction>
</comment>
<feature type="chain" id="PRO_5005115938" description="Pectinesterase" evidence="7">
    <location>
        <begin position="23"/>
        <end position="575"/>
    </location>
</feature>
<dbReference type="InterPro" id="IPR011050">
    <property type="entry name" value="Pectin_lyase_fold/virulence"/>
</dbReference>
<dbReference type="UniPathway" id="UPA00545">
    <property type="reaction ID" value="UER00823"/>
</dbReference>
<evidence type="ECO:0000256" key="7">
    <source>
        <dbReference type="RuleBase" id="RU000589"/>
    </source>
</evidence>
<dbReference type="AlphaFoldDB" id="A0A0D9UZ68"/>
<proteinExistence type="inferred from homology"/>
<reference evidence="9 10" key="1">
    <citation type="submission" date="2012-08" db="EMBL/GenBank/DDBJ databases">
        <title>Oryza genome evolution.</title>
        <authorList>
            <person name="Wing R.A."/>
        </authorList>
    </citation>
    <scope>NUCLEOTIDE SEQUENCE</scope>
</reference>
<feature type="domain" description="Pectinesterase inhibitor" evidence="8">
    <location>
        <begin position="40"/>
        <end position="220"/>
    </location>
</feature>
<keyword evidence="7" id="KW-0732">Signal</keyword>
<feature type="signal peptide" evidence="7">
    <location>
        <begin position="1"/>
        <end position="22"/>
    </location>
</feature>
<dbReference type="InterPro" id="IPR035513">
    <property type="entry name" value="Invertase/methylesterase_inhib"/>
</dbReference>
<evidence type="ECO:0000256" key="4">
    <source>
        <dbReference type="ARBA" id="ARBA00022801"/>
    </source>
</evidence>
<dbReference type="SUPFAM" id="SSF101148">
    <property type="entry name" value="Plant invertase/pectin methylesterase inhibitor"/>
    <property type="match status" value="1"/>
</dbReference>
<dbReference type="Proteomes" id="UP000032180">
    <property type="component" value="Chromosome 1"/>
</dbReference>
<dbReference type="Gene3D" id="2.160.20.10">
    <property type="entry name" value="Single-stranded right-handed beta-helix, Pectin lyase-like"/>
    <property type="match status" value="1"/>
</dbReference>
<evidence type="ECO:0000259" key="8">
    <source>
        <dbReference type="SMART" id="SM00856"/>
    </source>
</evidence>
<dbReference type="GO" id="GO:0042545">
    <property type="term" value="P:cell wall modification"/>
    <property type="evidence" value="ECO:0007669"/>
    <property type="project" value="UniProtKB-UniRule"/>
</dbReference>
<comment type="similarity">
    <text evidence="3">In the C-terminal section; belongs to the pectinesterase family.</text>
</comment>
<dbReference type="PANTHER" id="PTHR31707">
    <property type="entry name" value="PECTINESTERASE"/>
    <property type="match status" value="1"/>
</dbReference>
<evidence type="ECO:0000256" key="5">
    <source>
        <dbReference type="ARBA" id="ARBA00023085"/>
    </source>
</evidence>
<organism evidence="9 10">
    <name type="scientific">Leersia perrieri</name>
    <dbReference type="NCBI Taxonomy" id="77586"/>
    <lineage>
        <taxon>Eukaryota</taxon>
        <taxon>Viridiplantae</taxon>
        <taxon>Streptophyta</taxon>
        <taxon>Embryophyta</taxon>
        <taxon>Tracheophyta</taxon>
        <taxon>Spermatophyta</taxon>
        <taxon>Magnoliopsida</taxon>
        <taxon>Liliopsida</taxon>
        <taxon>Poales</taxon>
        <taxon>Poaceae</taxon>
        <taxon>BOP clade</taxon>
        <taxon>Oryzoideae</taxon>
        <taxon>Oryzeae</taxon>
        <taxon>Oryzinae</taxon>
        <taxon>Leersia</taxon>
    </lineage>
</organism>
<dbReference type="Gramene" id="LPERR01G09290.1">
    <property type="protein sequence ID" value="LPERR01G09290.1"/>
    <property type="gene ID" value="LPERR01G09290"/>
</dbReference>
<dbReference type="STRING" id="77586.A0A0D9UZ68"/>
<reference evidence="10" key="2">
    <citation type="submission" date="2013-12" db="EMBL/GenBank/DDBJ databases">
        <authorList>
            <person name="Yu Y."/>
            <person name="Lee S."/>
            <person name="de Baynast K."/>
            <person name="Wissotski M."/>
            <person name="Liu L."/>
            <person name="Talag J."/>
            <person name="Goicoechea J."/>
            <person name="Angelova A."/>
            <person name="Jetty R."/>
            <person name="Kudrna D."/>
            <person name="Golser W."/>
            <person name="Rivera L."/>
            <person name="Zhang J."/>
            <person name="Wing R."/>
        </authorList>
    </citation>
    <scope>NUCLEOTIDE SEQUENCE</scope>
</reference>
<comment type="similarity">
    <text evidence="2">In the N-terminal section; belongs to the PMEI family.</text>
</comment>
<protein>
    <recommendedName>
        <fullName evidence="7">Pectinesterase</fullName>
        <ecNumber evidence="7">3.1.1.11</ecNumber>
    </recommendedName>
</protein>
<evidence type="ECO:0000313" key="10">
    <source>
        <dbReference type="Proteomes" id="UP000032180"/>
    </source>
</evidence>
<feature type="active site" evidence="6">
    <location>
        <position position="418"/>
    </location>
</feature>
<dbReference type="GO" id="GO:0045490">
    <property type="term" value="P:pectin catabolic process"/>
    <property type="evidence" value="ECO:0007669"/>
    <property type="project" value="UniProtKB-UniRule"/>
</dbReference>
<dbReference type="CDD" id="cd15799">
    <property type="entry name" value="PMEI-like_4"/>
    <property type="match status" value="1"/>
</dbReference>
<dbReference type="SMART" id="SM00856">
    <property type="entry name" value="PMEI"/>
    <property type="match status" value="1"/>
</dbReference>
<dbReference type="EC" id="3.1.1.11" evidence="7"/>
<evidence type="ECO:0000256" key="1">
    <source>
        <dbReference type="ARBA" id="ARBA00005184"/>
    </source>
</evidence>
<dbReference type="PROSITE" id="PS00503">
    <property type="entry name" value="PECTINESTERASE_2"/>
    <property type="match status" value="1"/>
</dbReference>
<evidence type="ECO:0000256" key="6">
    <source>
        <dbReference type="PROSITE-ProRule" id="PRU10040"/>
    </source>
</evidence>
<dbReference type="Pfam" id="PF01095">
    <property type="entry name" value="Pectinesterase"/>
    <property type="match status" value="1"/>
</dbReference>
<dbReference type="eggNOG" id="ENOG502QU1M">
    <property type="taxonomic scope" value="Eukaryota"/>
</dbReference>
<keyword evidence="5 7" id="KW-0063">Aspartyl esterase</keyword>
<reference evidence="9" key="3">
    <citation type="submission" date="2015-04" db="UniProtKB">
        <authorList>
            <consortium name="EnsemblPlants"/>
        </authorList>
    </citation>
    <scope>IDENTIFICATION</scope>
</reference>
<evidence type="ECO:0000313" key="9">
    <source>
        <dbReference type="EnsemblPlants" id="LPERR01G09290.1"/>
    </source>
</evidence>
<evidence type="ECO:0000256" key="3">
    <source>
        <dbReference type="ARBA" id="ARBA00007786"/>
    </source>
</evidence>
<dbReference type="GO" id="GO:0030599">
    <property type="term" value="F:pectinesterase activity"/>
    <property type="evidence" value="ECO:0007669"/>
    <property type="project" value="UniProtKB-UniRule"/>
</dbReference>
<sequence length="575" mass="61419">MAASSSSLLMLLVLMVVCGGNGAAVFSGCSFESQEEAEAFEASLLRQACFNVSGGEEGQCVSRLDTARGGAGSGAVPVLRAAARDALGEAVGSVAAVARLASLSNHARDELAVRDCLELLGYSVDQIGWALDAMAEPDAVAAAEETTDASAAARRRGEAQQAEDDIHAWLSAALGNQDTCVDGFHGHIHGNGTTEDGRLRGRVEAAVARLTQLVTNLLAIHKRLRSVSTPPRHTDAAGDGELPPWVTDIDAVDGGERRKGRRNKGMRVDVVVAGDGSGKYRTVSEAVARAPSHSRRRYVIYVKRGVYEENVEVRKKKTNIVVVGEGMGETIITGSRSIAGGWTTFRSATVAVSGAGFIARDITFRNTAGPAAHQAVALRVDSDRSAFFRVSIEGHQDTLYAHSLRQFYRDCQISGTVDFIFGNGIAVLQRTTISTLPLAPGQIGSVTAQGRKDPNQNTGFSLHNCVVEANHPTYLGRPWKPFSRVVVMESYLGAGVQTRGWLEWDGDVGDLGTLFYGEYRNYGPGANVVGRVKWPGYHVIMDATVAARFTVRRFIDGLAWLPSTGVIFTADLAKK</sequence>
<keyword evidence="4 7" id="KW-0378">Hydrolase</keyword>
<dbReference type="InterPro" id="IPR012334">
    <property type="entry name" value="Pectin_lyas_fold"/>
</dbReference>
<dbReference type="SUPFAM" id="SSF51126">
    <property type="entry name" value="Pectin lyase-like"/>
    <property type="match status" value="1"/>
</dbReference>
<dbReference type="InterPro" id="IPR033131">
    <property type="entry name" value="Pectinesterase_Asp_AS"/>
</dbReference>